<sequence length="224" mass="24075">MERMMRILRAEVEGHIAAIAPAELDSYCDIETGLGQLFAEARPIAPVSVEPYKHFAKGVWMGLDTENGDCGATVSMKALHDGMGGNGRGVARLSVNPVFPMAVKPGWVTLETAVSLEALKRAAGLRIDTVSFFDIAAGNSAQIPRSVTLNLRLHRQGGKVTDHLNYRIPVSTMPFEHSARIGPAAMEELSLGDVTEALLILELPLAGTYTLKLDHFAVLALDEG</sequence>
<reference evidence="1 2" key="1">
    <citation type="journal article" date="2018" name="Int. J. Syst. Evol. Microbiol.">
        <title>Pseudooceanicola lipolyticus sp. nov., a marine alphaproteobacterium, reclassification of Oceanicola flagellatus as Pseudooceanicola flagellatus comb. nov. and emended description of the genus Pseudooceanicola.</title>
        <authorList>
            <person name="Huang M.-M."/>
            <person name="Guo L.-L."/>
            <person name="Wu Y.-H."/>
            <person name="Lai Q.-L."/>
            <person name="Shao Z.-Z."/>
            <person name="Wang C.-S."/>
            <person name="Wu M."/>
            <person name="Xu X.-W."/>
        </authorList>
    </citation>
    <scope>NUCLEOTIDE SEQUENCE [LARGE SCALE GENOMIC DNA]</scope>
    <source>
        <strain evidence="1 2">Ar-45</strain>
    </source>
</reference>
<proteinExistence type="predicted"/>
<comment type="caution">
    <text evidence="1">The sequence shown here is derived from an EMBL/GenBank/DDBJ whole genome shotgun (WGS) entry which is preliminary data.</text>
</comment>
<accession>A0ABX4MJ50</accession>
<gene>
    <name evidence="1" type="ORF">CVM39_19450</name>
</gene>
<dbReference type="EMBL" id="PGTD01000023">
    <property type="protein sequence ID" value="PJE25878.1"/>
    <property type="molecule type" value="Genomic_DNA"/>
</dbReference>
<evidence type="ECO:0000313" key="2">
    <source>
        <dbReference type="Proteomes" id="UP000231702"/>
    </source>
</evidence>
<organism evidence="1 2">
    <name type="scientific">Pseudooceanicola antarcticus</name>
    <dbReference type="NCBI Taxonomy" id="1247613"/>
    <lineage>
        <taxon>Bacteria</taxon>
        <taxon>Pseudomonadati</taxon>
        <taxon>Pseudomonadota</taxon>
        <taxon>Alphaproteobacteria</taxon>
        <taxon>Rhodobacterales</taxon>
        <taxon>Paracoccaceae</taxon>
        <taxon>Pseudooceanicola</taxon>
    </lineage>
</organism>
<name>A0ABX4MJ50_9RHOB</name>
<keyword evidence="2" id="KW-1185">Reference proteome</keyword>
<evidence type="ECO:0000313" key="1">
    <source>
        <dbReference type="EMBL" id="PJE25878.1"/>
    </source>
</evidence>
<protein>
    <submittedName>
        <fullName evidence="1">Uncharacterized protein</fullName>
    </submittedName>
</protein>
<dbReference type="Proteomes" id="UP000231702">
    <property type="component" value="Unassembled WGS sequence"/>
</dbReference>